<dbReference type="EMBL" id="JAAHCF010000498">
    <property type="protein sequence ID" value="KAK8143525.1"/>
    <property type="molecule type" value="Genomic_DNA"/>
</dbReference>
<feature type="non-terminal residue" evidence="2">
    <location>
        <position position="77"/>
    </location>
</feature>
<comment type="caution">
    <text evidence="2">The sequence shown here is derived from an EMBL/GenBank/DDBJ whole genome shotgun (WGS) entry which is preliminary data.</text>
</comment>
<protein>
    <submittedName>
        <fullName evidence="2">Uncharacterized protein</fullName>
    </submittedName>
</protein>
<reference evidence="2 3" key="1">
    <citation type="submission" date="2020-02" db="EMBL/GenBank/DDBJ databases">
        <title>Comparative genomics of the hypocrealean fungal genus Beauvera.</title>
        <authorList>
            <person name="Showalter D.N."/>
            <person name="Bushley K.E."/>
            <person name="Rehner S.A."/>
        </authorList>
    </citation>
    <scope>NUCLEOTIDE SEQUENCE [LARGE SCALE GENOMIC DNA]</scope>
    <source>
        <strain evidence="2 3">ARSEF4384</strain>
    </source>
</reference>
<dbReference type="AlphaFoldDB" id="A0AAW0RN60"/>
<accession>A0AAW0RN60</accession>
<evidence type="ECO:0000313" key="2">
    <source>
        <dbReference type="EMBL" id="KAK8143525.1"/>
    </source>
</evidence>
<name>A0AAW0RN60_9HYPO</name>
<organism evidence="2 3">
    <name type="scientific">Beauveria asiatica</name>
    <dbReference type="NCBI Taxonomy" id="1069075"/>
    <lineage>
        <taxon>Eukaryota</taxon>
        <taxon>Fungi</taxon>
        <taxon>Dikarya</taxon>
        <taxon>Ascomycota</taxon>
        <taxon>Pezizomycotina</taxon>
        <taxon>Sordariomycetes</taxon>
        <taxon>Hypocreomycetidae</taxon>
        <taxon>Hypocreales</taxon>
        <taxon>Cordycipitaceae</taxon>
        <taxon>Beauveria</taxon>
    </lineage>
</organism>
<proteinExistence type="predicted"/>
<feature type="compositionally biased region" description="Basic and acidic residues" evidence="1">
    <location>
        <begin position="1"/>
        <end position="10"/>
    </location>
</feature>
<sequence>MHNHRIRQEAKAGTFDLQCGPGSPLPQTPNDDGVDCPEQPKFCPADEFLVSWQLVSLLRPLLKSGLEILHGKLVRSL</sequence>
<evidence type="ECO:0000256" key="1">
    <source>
        <dbReference type="SAM" id="MobiDB-lite"/>
    </source>
</evidence>
<evidence type="ECO:0000313" key="3">
    <source>
        <dbReference type="Proteomes" id="UP001397290"/>
    </source>
</evidence>
<dbReference type="Proteomes" id="UP001397290">
    <property type="component" value="Unassembled WGS sequence"/>
</dbReference>
<keyword evidence="3" id="KW-1185">Reference proteome</keyword>
<feature type="region of interest" description="Disordered" evidence="1">
    <location>
        <begin position="1"/>
        <end position="37"/>
    </location>
</feature>
<gene>
    <name evidence="2" type="ORF">G3M48_007107</name>
</gene>